<evidence type="ECO:0000256" key="5">
    <source>
        <dbReference type="HAMAP-Rule" id="MF_00008"/>
    </source>
</evidence>
<dbReference type="InterPro" id="IPR036926">
    <property type="entry name" value="Thymidate_synth/dCMP_Mease_sf"/>
</dbReference>
<dbReference type="HAMAP" id="MF_00008">
    <property type="entry name" value="Thymidy_synth_bact"/>
    <property type="match status" value="1"/>
</dbReference>
<evidence type="ECO:0000256" key="1">
    <source>
        <dbReference type="ARBA" id="ARBA00011947"/>
    </source>
</evidence>
<comment type="subcellular location">
    <subcellularLocation>
        <location evidence="5">Cytoplasm</location>
    </subcellularLocation>
</comment>
<dbReference type="CDD" id="cd00351">
    <property type="entry name" value="TS_Pyrimidine_HMase"/>
    <property type="match status" value="1"/>
</dbReference>
<dbReference type="EMBL" id="JADIML010000121">
    <property type="protein sequence ID" value="MBO8463120.1"/>
    <property type="molecule type" value="Genomic_DNA"/>
</dbReference>
<comment type="pathway">
    <text evidence="5">Pyrimidine metabolism; dTTP biosynthesis.</text>
</comment>
<comment type="catalytic activity">
    <reaction evidence="5">
        <text>dUMP + (6R)-5,10-methylene-5,6,7,8-tetrahydrofolate = 7,8-dihydrofolate + dTMP</text>
        <dbReference type="Rhea" id="RHEA:12104"/>
        <dbReference type="ChEBI" id="CHEBI:15636"/>
        <dbReference type="ChEBI" id="CHEBI:57451"/>
        <dbReference type="ChEBI" id="CHEBI:63528"/>
        <dbReference type="ChEBI" id="CHEBI:246422"/>
        <dbReference type="EC" id="2.1.1.45"/>
    </reaction>
</comment>
<feature type="binding site" description="in other chain" evidence="5">
    <location>
        <begin position="224"/>
        <end position="226"/>
    </location>
    <ligand>
        <name>dUMP</name>
        <dbReference type="ChEBI" id="CHEBI:246422"/>
        <note>ligand shared between dimeric partners</note>
    </ligand>
</feature>
<keyword evidence="4 5" id="KW-0545">Nucleotide biosynthesis</keyword>
<dbReference type="AlphaFoldDB" id="A0A9D9HZZ1"/>
<protein>
    <recommendedName>
        <fullName evidence="1 5">Thymidylate synthase</fullName>
        <shortName evidence="5">TS</shortName>
        <shortName evidence="5">TSase</shortName>
        <ecNumber evidence="1 5">2.1.1.45</ecNumber>
    </recommendedName>
</protein>
<comment type="subunit">
    <text evidence="5">Homodimer.</text>
</comment>
<reference evidence="7" key="1">
    <citation type="submission" date="2020-10" db="EMBL/GenBank/DDBJ databases">
        <authorList>
            <person name="Gilroy R."/>
        </authorList>
    </citation>
    <scope>NUCLEOTIDE SEQUENCE</scope>
    <source>
        <strain evidence="7">E3-2379</strain>
    </source>
</reference>
<comment type="similarity">
    <text evidence="5">Belongs to the thymidylate synthase family. Bacterial-type ThyA subfamily.</text>
</comment>
<keyword evidence="3 5" id="KW-0808">Transferase</keyword>
<dbReference type="PRINTS" id="PR00108">
    <property type="entry name" value="THYMDSNTHASE"/>
</dbReference>
<keyword evidence="2 5" id="KW-0489">Methyltransferase</keyword>
<dbReference type="Proteomes" id="UP000823618">
    <property type="component" value="Unassembled WGS sequence"/>
</dbReference>
<dbReference type="NCBIfam" id="TIGR03284">
    <property type="entry name" value="thym_sym"/>
    <property type="match status" value="1"/>
</dbReference>
<evidence type="ECO:0000256" key="4">
    <source>
        <dbReference type="ARBA" id="ARBA00022727"/>
    </source>
</evidence>
<feature type="binding site" description="in other chain" evidence="5">
    <location>
        <begin position="183"/>
        <end position="186"/>
    </location>
    <ligand>
        <name>dUMP</name>
        <dbReference type="ChEBI" id="CHEBI:246422"/>
        <note>ligand shared between dimeric partners</note>
    </ligand>
</feature>
<dbReference type="PANTHER" id="PTHR11548:SF1">
    <property type="entry name" value="THYMIDYLATE SYNTHASE 1"/>
    <property type="match status" value="1"/>
</dbReference>
<reference evidence="7" key="2">
    <citation type="journal article" date="2021" name="PeerJ">
        <title>Extensive microbial diversity within the chicken gut microbiome revealed by metagenomics and culture.</title>
        <authorList>
            <person name="Gilroy R."/>
            <person name="Ravi A."/>
            <person name="Getino M."/>
            <person name="Pursley I."/>
            <person name="Horton D.L."/>
            <person name="Alikhan N.F."/>
            <person name="Baker D."/>
            <person name="Gharbi K."/>
            <person name="Hall N."/>
            <person name="Watson M."/>
            <person name="Adriaenssens E.M."/>
            <person name="Foster-Nyarko E."/>
            <person name="Jarju S."/>
            <person name="Secka A."/>
            <person name="Antonio M."/>
            <person name="Oren A."/>
            <person name="Chaudhuri R.R."/>
            <person name="La Ragione R."/>
            <person name="Hildebrand F."/>
            <person name="Pallen M.J."/>
        </authorList>
    </citation>
    <scope>NUCLEOTIDE SEQUENCE</scope>
    <source>
        <strain evidence="7">E3-2379</strain>
    </source>
</reference>
<dbReference type="InterPro" id="IPR000398">
    <property type="entry name" value="Thymidylate_synthase"/>
</dbReference>
<dbReference type="GO" id="GO:0032259">
    <property type="term" value="P:methylation"/>
    <property type="evidence" value="ECO:0007669"/>
    <property type="project" value="UniProtKB-KW"/>
</dbReference>
<evidence type="ECO:0000259" key="6">
    <source>
        <dbReference type="Pfam" id="PF00303"/>
    </source>
</evidence>
<keyword evidence="5" id="KW-0963">Cytoplasm</keyword>
<dbReference type="PANTHER" id="PTHR11548">
    <property type="entry name" value="THYMIDYLATE SYNTHASE 1"/>
    <property type="match status" value="1"/>
</dbReference>
<accession>A0A9D9HZZ1</accession>
<dbReference type="EC" id="2.1.1.45" evidence="1 5"/>
<comment type="caution">
    <text evidence="5">Lacks conserved residue(s) required for the propagation of feature annotation.</text>
</comment>
<proteinExistence type="inferred from homology"/>
<dbReference type="InterPro" id="IPR045097">
    <property type="entry name" value="Thymidate_synth/dCMP_Mease"/>
</dbReference>
<evidence type="ECO:0000256" key="3">
    <source>
        <dbReference type="ARBA" id="ARBA00022679"/>
    </source>
</evidence>
<feature type="active site" description="Nucleophile" evidence="5">
    <location>
        <position position="157"/>
    </location>
</feature>
<dbReference type="Gene3D" id="3.30.572.10">
    <property type="entry name" value="Thymidylate synthase/dCMP hydroxymethylase domain"/>
    <property type="match status" value="1"/>
</dbReference>
<feature type="binding site" description="in other chain" evidence="5">
    <location>
        <position position="194"/>
    </location>
    <ligand>
        <name>dUMP</name>
        <dbReference type="ChEBI" id="CHEBI:246422"/>
        <note>ligand shared between dimeric partners</note>
    </ligand>
</feature>
<gene>
    <name evidence="5 7" type="primary">thyA</name>
    <name evidence="7" type="ORF">IAC13_04230</name>
</gene>
<name>A0A9D9HZZ1_9FIRM</name>
<evidence type="ECO:0000256" key="2">
    <source>
        <dbReference type="ARBA" id="ARBA00022603"/>
    </source>
</evidence>
<dbReference type="GO" id="GO:0006231">
    <property type="term" value="P:dTMP biosynthetic process"/>
    <property type="evidence" value="ECO:0007669"/>
    <property type="project" value="UniProtKB-UniRule"/>
</dbReference>
<organism evidence="7 8">
    <name type="scientific">Candidatus Scybalomonas excrementavium</name>
    <dbReference type="NCBI Taxonomy" id="2840943"/>
    <lineage>
        <taxon>Bacteria</taxon>
        <taxon>Bacillati</taxon>
        <taxon>Bacillota</taxon>
        <taxon>Clostridia</taxon>
        <taxon>Lachnospirales</taxon>
        <taxon>Lachnospiraceae</taxon>
        <taxon>Lachnospiraceae incertae sedis</taxon>
        <taxon>Candidatus Scybalomonas</taxon>
    </lineage>
</organism>
<dbReference type="GO" id="GO:0004799">
    <property type="term" value="F:thymidylate synthase activity"/>
    <property type="evidence" value="ECO:0007669"/>
    <property type="project" value="UniProtKB-UniRule"/>
</dbReference>
<dbReference type="Pfam" id="PF00303">
    <property type="entry name" value="Thymidylat_synt"/>
    <property type="match status" value="1"/>
</dbReference>
<evidence type="ECO:0000313" key="7">
    <source>
        <dbReference type="EMBL" id="MBO8463120.1"/>
    </source>
</evidence>
<sequence>MSYADTLFIHMCKDILENGTSTEGEKVRPHWEDGTPAYTIKKFGVVNRYDLSKEFPALTLRKTYIKSAIDELLWIWQKKSNNVSDLKSHIWDSWADETGSIGKAYGYQLGVKHKYKEGMMDQVDRVIYDLKNNPYSRRIMTNIYTFSDLHEMNLYPCAYSMTFNVTKDKESDKLVLNGILNQRSQDILAANNWNVVQYSVLLHMLAQVCDMKVGEFVHVIADAHIYDRHIPIIKELIQRPTYEAPKFSMNPEVKDFYQFCLDDFIIEDYQAGEQVKNIPIAI</sequence>
<dbReference type="GO" id="GO:0005829">
    <property type="term" value="C:cytosol"/>
    <property type="evidence" value="ECO:0007669"/>
    <property type="project" value="TreeGrafter"/>
</dbReference>
<dbReference type="SUPFAM" id="SSF55831">
    <property type="entry name" value="Thymidylate synthase/dCMP hydroxymethylase"/>
    <property type="match status" value="1"/>
</dbReference>
<feature type="binding site" evidence="5">
    <location>
        <begin position="137"/>
        <end position="138"/>
    </location>
    <ligand>
        <name>dUMP</name>
        <dbReference type="ChEBI" id="CHEBI:246422"/>
        <note>ligand shared between dimeric partners</note>
    </ligand>
</feature>
<dbReference type="GO" id="GO:0006235">
    <property type="term" value="P:dTTP biosynthetic process"/>
    <property type="evidence" value="ECO:0007669"/>
    <property type="project" value="UniProtKB-UniRule"/>
</dbReference>
<comment type="function">
    <text evidence="5">Catalyzes the reductive methylation of 2'-deoxyuridine-5'-monophosphate (dUMP) to 2'-deoxythymidine-5'-monophosphate (dTMP) while utilizing 5,10-methylenetetrahydrofolate (mTHF) as the methyl donor and reductant in the reaction, yielding dihydrofolate (DHF) as a by-product. This enzymatic reaction provides an intracellular de novo source of dTMP, an essential precursor for DNA biosynthesis.</text>
</comment>
<dbReference type="InterPro" id="IPR023451">
    <property type="entry name" value="Thymidate_synth/dCMP_Mease_dom"/>
</dbReference>
<feature type="binding site" evidence="5">
    <location>
        <position position="186"/>
    </location>
    <ligand>
        <name>(6R)-5,10-methylene-5,6,7,8-tetrahydrofolate</name>
        <dbReference type="ChEBI" id="CHEBI:15636"/>
    </ligand>
</feature>
<feature type="domain" description="Thymidylate synthase/dCMP hydroxymethylase" evidence="6">
    <location>
        <begin position="8"/>
        <end position="277"/>
    </location>
</feature>
<evidence type="ECO:0000313" key="8">
    <source>
        <dbReference type="Proteomes" id="UP000823618"/>
    </source>
</evidence>
<comment type="caution">
    <text evidence="7">The sequence shown here is derived from an EMBL/GenBank/DDBJ whole genome shotgun (WGS) entry which is preliminary data.</text>
</comment>
<feature type="binding site" evidence="5">
    <location>
        <position position="281"/>
    </location>
    <ligand>
        <name>(6R)-5,10-methylene-5,6,7,8-tetrahydrofolate</name>
        <dbReference type="ChEBI" id="CHEBI:15636"/>
    </ligand>
</feature>